<dbReference type="EMBL" id="FNGE01000001">
    <property type="protein sequence ID" value="SDK50926.1"/>
    <property type="molecule type" value="Genomic_DNA"/>
</dbReference>
<dbReference type="Pfam" id="PF25917">
    <property type="entry name" value="BSH_RND"/>
    <property type="match status" value="1"/>
</dbReference>
<evidence type="ECO:0000313" key="9">
    <source>
        <dbReference type="EMBL" id="SDK50926.1"/>
    </source>
</evidence>
<dbReference type="InterPro" id="IPR058792">
    <property type="entry name" value="Beta-barrel_RND_2"/>
</dbReference>
<dbReference type="GO" id="GO:0015562">
    <property type="term" value="F:efflux transmembrane transporter activity"/>
    <property type="evidence" value="ECO:0007669"/>
    <property type="project" value="TreeGrafter"/>
</dbReference>
<dbReference type="Gene3D" id="2.40.420.20">
    <property type="match status" value="1"/>
</dbReference>
<dbReference type="InterPro" id="IPR058627">
    <property type="entry name" value="MdtA-like_C"/>
</dbReference>
<comment type="similarity">
    <text evidence="2">Belongs to the membrane fusion protein (MFP) (TC 8.A.1) family.</text>
</comment>
<keyword evidence="4" id="KW-0175">Coiled coil</keyword>
<dbReference type="AlphaFoldDB" id="A0A1G9CH75"/>
<dbReference type="OrthoDB" id="9813967at2"/>
<dbReference type="InterPro" id="IPR006143">
    <property type="entry name" value="RND_pump_MFP"/>
</dbReference>
<dbReference type="Proteomes" id="UP000199555">
    <property type="component" value="Unassembled WGS sequence"/>
</dbReference>
<comment type="subcellular location">
    <subcellularLocation>
        <location evidence="1">Cell envelope</location>
    </subcellularLocation>
</comment>
<dbReference type="NCBIfam" id="TIGR01730">
    <property type="entry name" value="RND_mfp"/>
    <property type="match status" value="1"/>
</dbReference>
<dbReference type="Gene3D" id="2.40.50.100">
    <property type="match status" value="1"/>
</dbReference>
<dbReference type="Gene3D" id="1.10.287.470">
    <property type="entry name" value="Helix hairpin bin"/>
    <property type="match status" value="1"/>
</dbReference>
<evidence type="ECO:0000256" key="3">
    <source>
        <dbReference type="ARBA" id="ARBA00022448"/>
    </source>
</evidence>
<feature type="chain" id="PRO_5011672876" evidence="5">
    <location>
        <begin position="20"/>
        <end position="365"/>
    </location>
</feature>
<evidence type="ECO:0000256" key="5">
    <source>
        <dbReference type="SAM" id="SignalP"/>
    </source>
</evidence>
<reference evidence="10" key="1">
    <citation type="submission" date="2016-10" db="EMBL/GenBank/DDBJ databases">
        <authorList>
            <person name="Varghese N."/>
            <person name="Submissions S."/>
        </authorList>
    </citation>
    <scope>NUCLEOTIDE SEQUENCE [LARGE SCALE GENOMIC DNA]</scope>
    <source>
        <strain evidence="10">CGMCC 1.7655</strain>
    </source>
</reference>
<dbReference type="PANTHER" id="PTHR30469">
    <property type="entry name" value="MULTIDRUG RESISTANCE PROTEIN MDTA"/>
    <property type="match status" value="1"/>
</dbReference>
<evidence type="ECO:0000259" key="8">
    <source>
        <dbReference type="Pfam" id="PF25967"/>
    </source>
</evidence>
<evidence type="ECO:0000256" key="2">
    <source>
        <dbReference type="ARBA" id="ARBA00009477"/>
    </source>
</evidence>
<keyword evidence="3" id="KW-0813">Transport</keyword>
<sequence>MRLAATLILCLLAGAPAWAFTLPFGGGEPQAPPAPARPVVSEILEAGTTIAAVRSIPGVIAAATEVQMAFQTLGRMIERPVDIGDRVKAGDLLARLDPEGLAASTRAAKAALASAEVNLTTARNAADRARSLAERNVASIAQLEQAERALSGARSAVEQARARLKSARDAEGYAVMRAPISGVVSAIRAAPGAVVAAGDPVLTLSSEDELEARVDLTEAELFGVVPGTEFLITREHGDAQPIRGRVGRISPVADPQTRTRRVHIALPKGSGLRLGSLVRASRLAGPAVALTIPATALLNSPEGPAVWVVERQGETAHVALNPVAPGVRVGDRIEVIQGLAPGAEIVIRGVHSLTDGQPVGRRVAP</sequence>
<keyword evidence="10" id="KW-1185">Reference proteome</keyword>
<dbReference type="RefSeq" id="WP_090751754.1">
    <property type="nucleotide sequence ID" value="NZ_FNGE01000001.1"/>
</dbReference>
<organism evidence="9 10">
    <name type="scientific">Paracoccus chinensis</name>
    <dbReference type="NCBI Taxonomy" id="525640"/>
    <lineage>
        <taxon>Bacteria</taxon>
        <taxon>Pseudomonadati</taxon>
        <taxon>Pseudomonadota</taxon>
        <taxon>Alphaproteobacteria</taxon>
        <taxon>Rhodobacterales</taxon>
        <taxon>Paracoccaceae</taxon>
        <taxon>Paracoccus</taxon>
    </lineage>
</organism>
<protein>
    <submittedName>
        <fullName evidence="9">RND family efflux transporter, MFP subunit</fullName>
    </submittedName>
</protein>
<keyword evidence="5" id="KW-0732">Signal</keyword>
<dbReference type="STRING" id="525640.SAMN04487971_101217"/>
<dbReference type="Pfam" id="PF25954">
    <property type="entry name" value="Beta-barrel_RND_2"/>
    <property type="match status" value="1"/>
</dbReference>
<dbReference type="Gene3D" id="2.40.30.170">
    <property type="match status" value="1"/>
</dbReference>
<feature type="signal peptide" evidence="5">
    <location>
        <begin position="1"/>
        <end position="19"/>
    </location>
</feature>
<dbReference type="SUPFAM" id="SSF111369">
    <property type="entry name" value="HlyD-like secretion proteins"/>
    <property type="match status" value="1"/>
</dbReference>
<evidence type="ECO:0000313" key="10">
    <source>
        <dbReference type="Proteomes" id="UP000199555"/>
    </source>
</evidence>
<evidence type="ECO:0000256" key="4">
    <source>
        <dbReference type="SAM" id="Coils"/>
    </source>
</evidence>
<feature type="coiled-coil region" evidence="4">
    <location>
        <begin position="143"/>
        <end position="170"/>
    </location>
</feature>
<dbReference type="GO" id="GO:1990281">
    <property type="term" value="C:efflux pump complex"/>
    <property type="evidence" value="ECO:0007669"/>
    <property type="project" value="TreeGrafter"/>
</dbReference>
<proteinExistence type="inferred from homology"/>
<dbReference type="PANTHER" id="PTHR30469:SF15">
    <property type="entry name" value="HLYD FAMILY OF SECRETION PROTEINS"/>
    <property type="match status" value="1"/>
</dbReference>
<name>A0A1G9CH75_9RHOB</name>
<evidence type="ECO:0000256" key="1">
    <source>
        <dbReference type="ARBA" id="ARBA00004196"/>
    </source>
</evidence>
<gene>
    <name evidence="9" type="ORF">SAMN04487971_101217</name>
</gene>
<dbReference type="Pfam" id="PF25967">
    <property type="entry name" value="RND-MFP_C"/>
    <property type="match status" value="1"/>
</dbReference>
<dbReference type="InterPro" id="IPR058625">
    <property type="entry name" value="MdtA-like_BSH"/>
</dbReference>
<evidence type="ECO:0000259" key="6">
    <source>
        <dbReference type="Pfam" id="PF25917"/>
    </source>
</evidence>
<evidence type="ECO:0000259" key="7">
    <source>
        <dbReference type="Pfam" id="PF25954"/>
    </source>
</evidence>
<accession>A0A1G9CH75</accession>
<feature type="domain" description="Multidrug resistance protein MdtA-like barrel-sandwich hybrid" evidence="6">
    <location>
        <begin position="67"/>
        <end position="200"/>
    </location>
</feature>
<feature type="domain" description="Multidrug resistance protein MdtA-like C-terminal permuted SH3" evidence="8">
    <location>
        <begin position="289"/>
        <end position="350"/>
    </location>
</feature>
<feature type="domain" description="CusB-like beta-barrel" evidence="7">
    <location>
        <begin position="214"/>
        <end position="279"/>
    </location>
</feature>